<proteinExistence type="predicted"/>
<evidence type="ECO:0000313" key="2">
    <source>
        <dbReference type="Proteomes" id="UP000783287"/>
    </source>
</evidence>
<dbReference type="EMBL" id="JAGQLK010000098">
    <property type="protein sequence ID" value="MCA9383606.1"/>
    <property type="molecule type" value="Genomic_DNA"/>
</dbReference>
<dbReference type="AlphaFoldDB" id="A0A955RJ52"/>
<protein>
    <submittedName>
        <fullName evidence="1">Uncharacterized protein</fullName>
    </submittedName>
</protein>
<accession>A0A955RJ52</accession>
<sequence>MNDKVKIITIKPGFSGYDGEKLETKIITFLEENKESIEVINISIAAAENTALALIHYRSK</sequence>
<dbReference type="Proteomes" id="UP000783287">
    <property type="component" value="Unassembled WGS sequence"/>
</dbReference>
<evidence type="ECO:0000313" key="1">
    <source>
        <dbReference type="EMBL" id="MCA9383606.1"/>
    </source>
</evidence>
<name>A0A955RJ52_9BACT</name>
<comment type="caution">
    <text evidence="1">The sequence shown here is derived from an EMBL/GenBank/DDBJ whole genome shotgun (WGS) entry which is preliminary data.</text>
</comment>
<gene>
    <name evidence="1" type="ORF">KC909_04515</name>
</gene>
<reference evidence="1" key="2">
    <citation type="journal article" date="2021" name="Microbiome">
        <title>Successional dynamics and alternative stable states in a saline activated sludge microbial community over 9 years.</title>
        <authorList>
            <person name="Wang Y."/>
            <person name="Ye J."/>
            <person name="Ju F."/>
            <person name="Liu L."/>
            <person name="Boyd J.A."/>
            <person name="Deng Y."/>
            <person name="Parks D.H."/>
            <person name="Jiang X."/>
            <person name="Yin X."/>
            <person name="Woodcroft B.J."/>
            <person name="Tyson G.W."/>
            <person name="Hugenholtz P."/>
            <person name="Polz M.F."/>
            <person name="Zhang T."/>
        </authorList>
    </citation>
    <scope>NUCLEOTIDE SEQUENCE</scope>
    <source>
        <strain evidence="1">HKST-UBA14</strain>
    </source>
</reference>
<organism evidence="1 2">
    <name type="scientific">Candidatus Dojkabacteria bacterium</name>
    <dbReference type="NCBI Taxonomy" id="2099670"/>
    <lineage>
        <taxon>Bacteria</taxon>
        <taxon>Candidatus Dojkabacteria</taxon>
    </lineage>
</organism>
<reference evidence="1" key="1">
    <citation type="submission" date="2020-04" db="EMBL/GenBank/DDBJ databases">
        <authorList>
            <person name="Zhang T."/>
        </authorList>
    </citation>
    <scope>NUCLEOTIDE SEQUENCE</scope>
    <source>
        <strain evidence="1">HKST-UBA14</strain>
    </source>
</reference>